<dbReference type="PRINTS" id="PR00455">
    <property type="entry name" value="HTHTETR"/>
</dbReference>
<sequence>MSTGSRRQRWDAARNHDQVLAAARDLFSTRGLATDVREIATLAGVGVATLYRHFPTKDDLVRAAVADDLAEWWALTRRAAAEEDAWSGLCAFVEQTLATMARHRAVLDGVMAPAAAPAAFEACHTHLRAELDGLVRRAHQQGTLRPEVSAADVSLLVLALGQVVRHTAESPDAWRRHTHLVLDGLHVRAARR</sequence>
<evidence type="ECO:0000256" key="1">
    <source>
        <dbReference type="ARBA" id="ARBA00023015"/>
    </source>
</evidence>
<dbReference type="AlphaFoldDB" id="A0A1Q8CDV9"/>
<name>A0A1Q8CDV9_9PSEU</name>
<dbReference type="PROSITE" id="PS50977">
    <property type="entry name" value="HTH_TETR_2"/>
    <property type="match status" value="1"/>
</dbReference>
<evidence type="ECO:0000256" key="2">
    <source>
        <dbReference type="ARBA" id="ARBA00023125"/>
    </source>
</evidence>
<dbReference type="Proteomes" id="UP000185596">
    <property type="component" value="Unassembled WGS sequence"/>
</dbReference>
<dbReference type="SUPFAM" id="SSF46689">
    <property type="entry name" value="Homeodomain-like"/>
    <property type="match status" value="1"/>
</dbReference>
<dbReference type="Gene3D" id="1.10.357.10">
    <property type="entry name" value="Tetracycline Repressor, domain 2"/>
    <property type="match status" value="1"/>
</dbReference>
<feature type="domain" description="HTH tetR-type" evidence="5">
    <location>
        <begin position="13"/>
        <end position="72"/>
    </location>
</feature>
<reference evidence="6 7" key="1">
    <citation type="submission" date="2016-12" db="EMBL/GenBank/DDBJ databases">
        <title>The draft genome sequence of Actinophytocola sp. 11-183.</title>
        <authorList>
            <person name="Wang W."/>
            <person name="Yuan L."/>
        </authorList>
    </citation>
    <scope>NUCLEOTIDE SEQUENCE [LARGE SCALE GENOMIC DNA]</scope>
    <source>
        <strain evidence="6 7">11-183</strain>
    </source>
</reference>
<protein>
    <recommendedName>
        <fullName evidence="5">HTH tetR-type domain-containing protein</fullName>
    </recommendedName>
</protein>
<dbReference type="EMBL" id="MSIE01000060">
    <property type="protein sequence ID" value="OLF12543.1"/>
    <property type="molecule type" value="Genomic_DNA"/>
</dbReference>
<dbReference type="InterPro" id="IPR009057">
    <property type="entry name" value="Homeodomain-like_sf"/>
</dbReference>
<evidence type="ECO:0000259" key="5">
    <source>
        <dbReference type="PROSITE" id="PS50977"/>
    </source>
</evidence>
<dbReference type="GO" id="GO:0000976">
    <property type="term" value="F:transcription cis-regulatory region binding"/>
    <property type="evidence" value="ECO:0007669"/>
    <property type="project" value="TreeGrafter"/>
</dbReference>
<evidence type="ECO:0000256" key="3">
    <source>
        <dbReference type="ARBA" id="ARBA00023163"/>
    </source>
</evidence>
<comment type="caution">
    <text evidence="6">The sequence shown here is derived from an EMBL/GenBank/DDBJ whole genome shotgun (WGS) entry which is preliminary data.</text>
</comment>
<dbReference type="InterPro" id="IPR036271">
    <property type="entry name" value="Tet_transcr_reg_TetR-rel_C_sf"/>
</dbReference>
<keyword evidence="3" id="KW-0804">Transcription</keyword>
<dbReference type="Pfam" id="PF21597">
    <property type="entry name" value="TetR_C_43"/>
    <property type="match status" value="1"/>
</dbReference>
<organism evidence="6 7">
    <name type="scientific">Actinophytocola xanthii</name>
    <dbReference type="NCBI Taxonomy" id="1912961"/>
    <lineage>
        <taxon>Bacteria</taxon>
        <taxon>Bacillati</taxon>
        <taxon>Actinomycetota</taxon>
        <taxon>Actinomycetes</taxon>
        <taxon>Pseudonocardiales</taxon>
        <taxon>Pseudonocardiaceae</taxon>
    </lineage>
</organism>
<gene>
    <name evidence="6" type="ORF">BU204_28990</name>
</gene>
<evidence type="ECO:0000256" key="4">
    <source>
        <dbReference type="PROSITE-ProRule" id="PRU00335"/>
    </source>
</evidence>
<keyword evidence="2 4" id="KW-0238">DNA-binding</keyword>
<feature type="DNA-binding region" description="H-T-H motif" evidence="4">
    <location>
        <begin position="35"/>
        <end position="54"/>
    </location>
</feature>
<dbReference type="RefSeq" id="WP_075128952.1">
    <property type="nucleotide sequence ID" value="NZ_MSIE01000060.1"/>
</dbReference>
<keyword evidence="7" id="KW-1185">Reference proteome</keyword>
<keyword evidence="1" id="KW-0805">Transcription regulation</keyword>
<dbReference type="InterPro" id="IPR049445">
    <property type="entry name" value="TetR_SbtR-like_C"/>
</dbReference>
<accession>A0A1Q8CDV9</accession>
<evidence type="ECO:0000313" key="7">
    <source>
        <dbReference type="Proteomes" id="UP000185596"/>
    </source>
</evidence>
<dbReference type="InterPro" id="IPR001647">
    <property type="entry name" value="HTH_TetR"/>
</dbReference>
<dbReference type="STRING" id="1912961.BU204_28990"/>
<dbReference type="SUPFAM" id="SSF48498">
    <property type="entry name" value="Tetracyclin repressor-like, C-terminal domain"/>
    <property type="match status" value="1"/>
</dbReference>
<dbReference type="OrthoDB" id="3192968at2"/>
<dbReference type="Pfam" id="PF00440">
    <property type="entry name" value="TetR_N"/>
    <property type="match status" value="1"/>
</dbReference>
<dbReference type="PANTHER" id="PTHR30055:SF234">
    <property type="entry name" value="HTH-TYPE TRANSCRIPTIONAL REGULATOR BETI"/>
    <property type="match status" value="1"/>
</dbReference>
<evidence type="ECO:0000313" key="6">
    <source>
        <dbReference type="EMBL" id="OLF12543.1"/>
    </source>
</evidence>
<dbReference type="InterPro" id="IPR050109">
    <property type="entry name" value="HTH-type_TetR-like_transc_reg"/>
</dbReference>
<proteinExistence type="predicted"/>
<dbReference type="GO" id="GO:0003700">
    <property type="term" value="F:DNA-binding transcription factor activity"/>
    <property type="evidence" value="ECO:0007669"/>
    <property type="project" value="TreeGrafter"/>
</dbReference>
<dbReference type="PANTHER" id="PTHR30055">
    <property type="entry name" value="HTH-TYPE TRANSCRIPTIONAL REGULATOR RUTR"/>
    <property type="match status" value="1"/>
</dbReference>